<dbReference type="Proteomes" id="UP001305414">
    <property type="component" value="Unassembled WGS sequence"/>
</dbReference>
<sequence>MKLNALIATTLVSLAGASPLQPRQLLDFALLDSAPQPTIGSVSIGEQPHTVEFDLPAATAAATATPLPVAAVEKRDLEGRTSDACTPVLPRGKGPIPVPDDARTFAEYPDFATFANTAPVPTGYQRTFQNLQASSSAYGYSGFSYLDSYDTDECARQCNKIDSCRGFNIYFERNPEEVPGDLCLDPPSMTQIKCVFWGGYISADNAGNKGQYVRDFQVLIAGSNGYMKTQVPDVPGYTGVALGNVAINAPLNCRNQDTYMGSKIFTTSYYDPGLCAAACKSQNEYNTAHPPQEGEPKICKFFVTFLAERNGAPEGQMCVMYTQQWDTSYATNDVSLRLFALLLLQSTNTK</sequence>
<keyword evidence="3" id="KW-1185">Reference proteome</keyword>
<organism evidence="2 3">
    <name type="scientific">Xylaria bambusicola</name>
    <dbReference type="NCBI Taxonomy" id="326684"/>
    <lineage>
        <taxon>Eukaryota</taxon>
        <taxon>Fungi</taxon>
        <taxon>Dikarya</taxon>
        <taxon>Ascomycota</taxon>
        <taxon>Pezizomycotina</taxon>
        <taxon>Sordariomycetes</taxon>
        <taxon>Xylariomycetidae</taxon>
        <taxon>Xylariales</taxon>
        <taxon>Xylariaceae</taxon>
        <taxon>Xylaria</taxon>
    </lineage>
</organism>
<evidence type="ECO:0000313" key="3">
    <source>
        <dbReference type="Proteomes" id="UP001305414"/>
    </source>
</evidence>
<name>A0AAN7UCZ1_9PEZI</name>
<proteinExistence type="predicted"/>
<feature type="signal peptide" evidence="1">
    <location>
        <begin position="1"/>
        <end position="17"/>
    </location>
</feature>
<evidence type="ECO:0000313" key="2">
    <source>
        <dbReference type="EMBL" id="KAK5626649.1"/>
    </source>
</evidence>
<protein>
    <recommendedName>
        <fullName evidence="4">Apple domain-containing protein</fullName>
    </recommendedName>
</protein>
<dbReference type="AlphaFoldDB" id="A0AAN7UCZ1"/>
<evidence type="ECO:0008006" key="4">
    <source>
        <dbReference type="Google" id="ProtNLM"/>
    </source>
</evidence>
<dbReference type="PANTHER" id="PTHR36578">
    <property type="entry name" value="CHROMOSOME 15, WHOLE GENOME SHOTGUN SEQUENCE"/>
    <property type="match status" value="1"/>
</dbReference>
<evidence type="ECO:0000256" key="1">
    <source>
        <dbReference type="SAM" id="SignalP"/>
    </source>
</evidence>
<keyword evidence="1" id="KW-0732">Signal</keyword>
<accession>A0AAN7UCZ1</accession>
<dbReference type="PANTHER" id="PTHR36578:SF1">
    <property type="entry name" value="APPLE DOMAIN-CONTAINING PROTEIN"/>
    <property type="match status" value="1"/>
</dbReference>
<reference evidence="2 3" key="1">
    <citation type="submission" date="2023-10" db="EMBL/GenBank/DDBJ databases">
        <title>Draft genome sequence of Xylaria bambusicola isolate GMP-LS, the root and basal stem rot pathogen of sugarcane in Indonesia.</title>
        <authorList>
            <person name="Selvaraj P."/>
            <person name="Muralishankar V."/>
            <person name="Muruganantham S."/>
            <person name="Sp S."/>
            <person name="Haryani S."/>
            <person name="Lau K.J.X."/>
            <person name="Naqvi N.I."/>
        </authorList>
    </citation>
    <scope>NUCLEOTIDE SEQUENCE [LARGE SCALE GENOMIC DNA]</scope>
    <source>
        <strain evidence="2">GMP-LS</strain>
    </source>
</reference>
<comment type="caution">
    <text evidence="2">The sequence shown here is derived from an EMBL/GenBank/DDBJ whole genome shotgun (WGS) entry which is preliminary data.</text>
</comment>
<feature type="chain" id="PRO_5042920960" description="Apple domain-containing protein" evidence="1">
    <location>
        <begin position="18"/>
        <end position="350"/>
    </location>
</feature>
<gene>
    <name evidence="2" type="ORF">RRF57_002364</name>
</gene>
<dbReference type="EMBL" id="JAWHQM010000004">
    <property type="protein sequence ID" value="KAK5626649.1"/>
    <property type="molecule type" value="Genomic_DNA"/>
</dbReference>